<reference evidence="3" key="1">
    <citation type="journal article" date="2021" name="Genome Biol. Evol.">
        <title>A High-Quality Reference Genome for a Parasitic Bivalve with Doubly Uniparental Inheritance (Bivalvia: Unionida).</title>
        <authorList>
            <person name="Smith C.H."/>
        </authorList>
    </citation>
    <scope>NUCLEOTIDE SEQUENCE</scope>
    <source>
        <strain evidence="3">CHS0354</strain>
    </source>
</reference>
<dbReference type="PANTHER" id="PTHR18863">
    <property type="entry name" value="TSEC-2-RELATED"/>
    <property type="match status" value="1"/>
</dbReference>
<keyword evidence="4" id="KW-1185">Reference proteome</keyword>
<feature type="coiled-coil region" evidence="1">
    <location>
        <begin position="206"/>
        <end position="254"/>
    </location>
</feature>
<evidence type="ECO:0008006" key="5">
    <source>
        <dbReference type="Google" id="ProtNLM"/>
    </source>
</evidence>
<feature type="coiled-coil region" evidence="1">
    <location>
        <begin position="433"/>
        <end position="495"/>
    </location>
</feature>
<sequence length="836" mass="96231">MSYLRELERDGLPAIKTSSSLLDSSRERRVAFEDDLRRRAGSPHSYIRSDAMFQPRPPSPSHSKRQLVELQEQVKSFQDELHKKESLIQQLVSMESVPKVTVRSTADSVRLDTMFLGDRSALEHARSELATVQVRNERLEVKVKELENLISEKDVKVKELNMMLETSKENECRLSSLVESLRGQISEIEGRAGAYQTVAGRSEYAVSALQKENKSAQEKIVDLESRLRKQLEERESAEARVQSFEKKYHNLVTNFSSVLRLEEITGALPQPEDIMRKLTDLVQENAMLKGRVVTLNEALNSTELETKASRETIMRLVSEVGKEQKVATHYTAELDALRLERDDAMASRRDFEIEVRLLKERLEATQRALEAARNEMDLRDTRLSTLDREYRTSTHSIRSTQTQSSAFREDLASFLSEDDLVIHPTEESIKRRIHQIVSENRELRLNIASLEDRVRSVTEQLENQYELHKMAAERARKAENDAKAMDDRLRSAEGELAAGDVLRDGMRTDKEKYMKCLQHLGEVMKMDRISVDLGFDMTVDALLSRAKQLVKLEADALADRSTHIYNLQRKVKSLKEQLESKDLHIDMLRKKITSLEEKLLGKTSIEQERDNESLRIKKLEKLIEKYKLQLHDARQEITNLKAELLGGSELRIRTIEQRKEIEDLVNQVNELESLRKKQARKIGDLKGEISQQGQTLEEKRVVADNAVQALSSELKTTKNALHVIQNREKQLVDFRIVVARMLGLDINTLAIPDYEIITRLEKLIQAHHSHTFTTMSLEEALADMEDGFLSGYEDFRRTAGNHEAQKIQRSRERIKRKAARARARSVSPVRRDPRVY</sequence>
<keyword evidence="1" id="KW-0175">Coiled coil</keyword>
<feature type="coiled-coil region" evidence="1">
    <location>
        <begin position="571"/>
        <end position="727"/>
    </location>
</feature>
<feature type="coiled-coil region" evidence="1">
    <location>
        <begin position="122"/>
        <end position="163"/>
    </location>
</feature>
<feature type="coiled-coil region" evidence="1">
    <location>
        <begin position="334"/>
        <end position="379"/>
    </location>
</feature>
<dbReference type="PANTHER" id="PTHR18863:SF6">
    <property type="entry name" value="COILED-COIL DOMAIN-CONTAINING PROTEIN 170"/>
    <property type="match status" value="1"/>
</dbReference>
<dbReference type="InterPro" id="IPR039139">
    <property type="entry name" value="CCDC170-like"/>
</dbReference>
<dbReference type="Proteomes" id="UP001195483">
    <property type="component" value="Unassembled WGS sequence"/>
</dbReference>
<dbReference type="AlphaFoldDB" id="A0AAE0W1S8"/>
<proteinExistence type="predicted"/>
<feature type="region of interest" description="Disordered" evidence="2">
    <location>
        <begin position="33"/>
        <end position="63"/>
    </location>
</feature>
<evidence type="ECO:0000313" key="4">
    <source>
        <dbReference type="Proteomes" id="UP001195483"/>
    </source>
</evidence>
<name>A0AAE0W1S8_9BIVA</name>
<feature type="compositionally biased region" description="Basic residues" evidence="2">
    <location>
        <begin position="812"/>
        <end position="823"/>
    </location>
</feature>
<feature type="region of interest" description="Disordered" evidence="2">
    <location>
        <begin position="800"/>
        <end position="836"/>
    </location>
</feature>
<evidence type="ECO:0000313" key="3">
    <source>
        <dbReference type="EMBL" id="KAK3597135.1"/>
    </source>
</evidence>
<organism evidence="3 4">
    <name type="scientific">Potamilus streckersoni</name>
    <dbReference type="NCBI Taxonomy" id="2493646"/>
    <lineage>
        <taxon>Eukaryota</taxon>
        <taxon>Metazoa</taxon>
        <taxon>Spiralia</taxon>
        <taxon>Lophotrochozoa</taxon>
        <taxon>Mollusca</taxon>
        <taxon>Bivalvia</taxon>
        <taxon>Autobranchia</taxon>
        <taxon>Heteroconchia</taxon>
        <taxon>Palaeoheterodonta</taxon>
        <taxon>Unionida</taxon>
        <taxon>Unionoidea</taxon>
        <taxon>Unionidae</taxon>
        <taxon>Ambleminae</taxon>
        <taxon>Lampsilini</taxon>
        <taxon>Potamilus</taxon>
    </lineage>
</organism>
<gene>
    <name evidence="3" type="ORF">CHS0354_038054</name>
</gene>
<comment type="caution">
    <text evidence="3">The sequence shown here is derived from an EMBL/GenBank/DDBJ whole genome shotgun (WGS) entry which is preliminary data.</text>
</comment>
<reference evidence="3" key="2">
    <citation type="journal article" date="2021" name="Genome Biol. Evol.">
        <title>Developing a high-quality reference genome for a parasitic bivalve with doubly uniparental inheritance (Bivalvia: Unionida).</title>
        <authorList>
            <person name="Smith C.H."/>
        </authorList>
    </citation>
    <scope>NUCLEOTIDE SEQUENCE</scope>
    <source>
        <strain evidence="3">CHS0354</strain>
        <tissue evidence="3">Mantle</tissue>
    </source>
</reference>
<evidence type="ECO:0000256" key="1">
    <source>
        <dbReference type="SAM" id="Coils"/>
    </source>
</evidence>
<protein>
    <recommendedName>
        <fullName evidence="5">Coiled-coil domain-containing protein 170</fullName>
    </recommendedName>
</protein>
<evidence type="ECO:0000256" key="2">
    <source>
        <dbReference type="SAM" id="MobiDB-lite"/>
    </source>
</evidence>
<reference evidence="3" key="3">
    <citation type="submission" date="2023-05" db="EMBL/GenBank/DDBJ databases">
        <authorList>
            <person name="Smith C.H."/>
        </authorList>
    </citation>
    <scope>NUCLEOTIDE SEQUENCE</scope>
    <source>
        <strain evidence="3">CHS0354</strain>
        <tissue evidence="3">Mantle</tissue>
    </source>
</reference>
<dbReference type="EMBL" id="JAEAOA010002223">
    <property type="protein sequence ID" value="KAK3597135.1"/>
    <property type="molecule type" value="Genomic_DNA"/>
</dbReference>
<dbReference type="Gene3D" id="1.10.287.1490">
    <property type="match status" value="1"/>
</dbReference>
<accession>A0AAE0W1S8</accession>